<proteinExistence type="predicted"/>
<evidence type="ECO:0000256" key="1">
    <source>
        <dbReference type="SAM" id="SignalP"/>
    </source>
</evidence>
<comment type="caution">
    <text evidence="2">The sequence shown here is derived from an EMBL/GenBank/DDBJ whole genome shotgun (WGS) entry which is preliminary data.</text>
</comment>
<dbReference type="RefSeq" id="WP_340368362.1">
    <property type="nucleotide sequence ID" value="NZ_JBBKZV010000064.1"/>
</dbReference>
<protein>
    <submittedName>
        <fullName evidence="2">DUF2950 domain-containing protein</fullName>
    </submittedName>
</protein>
<dbReference type="Pfam" id="PF11453">
    <property type="entry name" value="DUF2950"/>
    <property type="match status" value="1"/>
</dbReference>
<keyword evidence="1" id="KW-0732">Signal</keyword>
<dbReference type="InterPro" id="IPR021556">
    <property type="entry name" value="DUF2950"/>
</dbReference>
<dbReference type="Proteomes" id="UP001363010">
    <property type="component" value="Unassembled WGS sequence"/>
</dbReference>
<feature type="signal peptide" evidence="1">
    <location>
        <begin position="1"/>
        <end position="39"/>
    </location>
</feature>
<keyword evidence="3" id="KW-1185">Reference proteome</keyword>
<dbReference type="EMBL" id="JBBKZV010000064">
    <property type="protein sequence ID" value="MEJ8827334.1"/>
    <property type="molecule type" value="Genomic_DNA"/>
</dbReference>
<gene>
    <name evidence="2" type="ORF">WKW80_36040</name>
</gene>
<evidence type="ECO:0000313" key="3">
    <source>
        <dbReference type="Proteomes" id="UP001363010"/>
    </source>
</evidence>
<name>A0ABU8WBA4_9BURK</name>
<feature type="chain" id="PRO_5046945970" evidence="1">
    <location>
        <begin position="40"/>
        <end position="310"/>
    </location>
</feature>
<sequence length="310" mass="33480">MTQPSIQKARNMFQSIAPFKTLAAAVAFALTLASESSFAQRAYPTPDAASQALADAVATSDIDALRTVLGPDWRRFIPEGSFDREDIYGFLGAWATQHKTVLESPNRAMLAAGPGDWTLPIPIVKSAAGWRFDTHAGADQMRSRRIGRNELAAMQAALAYFDAQKEYALQDRDGNGVLEYAQKFASSRGKHDGLYWPEGPGEAPSPLGPLYAGVRPGEGYHGYHFKILTAQGKDAPGGAYDYVIGGRMRGGFALIAWPLRYGDTGVMSFMVSHDGTVYEKDLGPGTDAAARAVVRFNPDASWRKAMVPGV</sequence>
<evidence type="ECO:0000313" key="2">
    <source>
        <dbReference type="EMBL" id="MEJ8827334.1"/>
    </source>
</evidence>
<accession>A0ABU8WBA4</accession>
<organism evidence="2 3">
    <name type="scientific">Variovorax humicola</name>
    <dbReference type="NCBI Taxonomy" id="1769758"/>
    <lineage>
        <taxon>Bacteria</taxon>
        <taxon>Pseudomonadati</taxon>
        <taxon>Pseudomonadota</taxon>
        <taxon>Betaproteobacteria</taxon>
        <taxon>Burkholderiales</taxon>
        <taxon>Comamonadaceae</taxon>
        <taxon>Variovorax</taxon>
    </lineage>
</organism>
<reference evidence="2 3" key="1">
    <citation type="submission" date="2024-03" db="EMBL/GenBank/DDBJ databases">
        <title>Novel species of the genus Variovorax.</title>
        <authorList>
            <person name="Liu Q."/>
            <person name="Xin Y.-H."/>
        </authorList>
    </citation>
    <scope>NUCLEOTIDE SEQUENCE [LARGE SCALE GENOMIC DNA]</scope>
    <source>
        <strain evidence="2 3">KACC 18501</strain>
    </source>
</reference>